<keyword evidence="7" id="KW-1185">Reference proteome</keyword>
<dbReference type="CDD" id="cd05688">
    <property type="entry name" value="S1_RPS1_repeat_ec3"/>
    <property type="match status" value="1"/>
</dbReference>
<dbReference type="STRING" id="392015.SAMN05421543_12717"/>
<dbReference type="EMBL" id="FPBV01000027">
    <property type="protein sequence ID" value="SFV05579.1"/>
    <property type="molecule type" value="Genomic_DNA"/>
</dbReference>
<feature type="compositionally biased region" description="Basic and acidic residues" evidence="4">
    <location>
        <begin position="342"/>
        <end position="365"/>
    </location>
</feature>
<name>A0A1I7L770_9BACL</name>
<dbReference type="Gene3D" id="2.40.50.140">
    <property type="entry name" value="Nucleic acid-binding proteins"/>
    <property type="match status" value="4"/>
</dbReference>
<accession>A0A1I7L770</accession>
<gene>
    <name evidence="6" type="ORF">SAMN05421543_12717</name>
</gene>
<protein>
    <submittedName>
        <fullName evidence="6">Small subunit ribosomal protein S1</fullName>
    </submittedName>
</protein>
<dbReference type="PANTHER" id="PTHR10724">
    <property type="entry name" value="30S RIBOSOMAL PROTEIN S1"/>
    <property type="match status" value="1"/>
</dbReference>
<dbReference type="SMART" id="SM00316">
    <property type="entry name" value="S1"/>
    <property type="match status" value="4"/>
</dbReference>
<evidence type="ECO:0000256" key="4">
    <source>
        <dbReference type="SAM" id="MobiDB-lite"/>
    </source>
</evidence>
<sequence>MSEELQEMLNTPTLNPGDLVKGTVVEVDDKKVIVDIGYKFQGIIPIRELSPLRIQHPSEVVAVGDEVLTSVVKLDEDSEAVILSRRDAAAQTAWEDLVQKYESRTPFEVTVHDVVKGGLVTDVGVRGFIPASLVDLKFVDDLESFKGKKIRVMVVEIDPENNKLILSRKAVLEQEQAEEAARTIASLEVGSVVEGTVQRLTNFGVFVDVGGVDGLVHVSELAWHHVADPSEVVKPGDKVKVKILRADPEAGRVSLSMKEASPSPWETAAYDFHPGDVVTGVVRRVVDFGAFVELKPGLEGLVHVSQISYEHVAKASDVLEEGQEVKVKVLAVDPERQRISLSIKDAESRGGGRREPRHTSYEDRSSGSTGATIGDLFRDLFNKG</sequence>
<dbReference type="GO" id="GO:0003729">
    <property type="term" value="F:mRNA binding"/>
    <property type="evidence" value="ECO:0007669"/>
    <property type="project" value="TreeGrafter"/>
</dbReference>
<dbReference type="PROSITE" id="PS50126">
    <property type="entry name" value="S1"/>
    <property type="match status" value="4"/>
</dbReference>
<organism evidence="6 7">
    <name type="scientific">Alicyclobacillus macrosporangiidus</name>
    <dbReference type="NCBI Taxonomy" id="392015"/>
    <lineage>
        <taxon>Bacteria</taxon>
        <taxon>Bacillati</taxon>
        <taxon>Bacillota</taxon>
        <taxon>Bacilli</taxon>
        <taxon>Bacillales</taxon>
        <taxon>Alicyclobacillaceae</taxon>
        <taxon>Alicyclobacillus</taxon>
    </lineage>
</organism>
<dbReference type="RefSeq" id="WP_074956046.1">
    <property type="nucleotide sequence ID" value="NZ_FPBV01000027.1"/>
</dbReference>
<dbReference type="InterPro" id="IPR012340">
    <property type="entry name" value="NA-bd_OB-fold"/>
</dbReference>
<dbReference type="AlphaFoldDB" id="A0A1I7L770"/>
<dbReference type="PANTHER" id="PTHR10724:SF7">
    <property type="entry name" value="SMALL RIBOSOMAL SUBUNIT PROTEIN BS1C"/>
    <property type="match status" value="1"/>
</dbReference>
<evidence type="ECO:0000259" key="5">
    <source>
        <dbReference type="PROSITE" id="PS50126"/>
    </source>
</evidence>
<dbReference type="CDD" id="cd04465">
    <property type="entry name" value="S1_RPS1_repeat_ec2_hs2"/>
    <property type="match status" value="1"/>
</dbReference>
<dbReference type="eggNOG" id="COG0539">
    <property type="taxonomic scope" value="Bacteria"/>
</dbReference>
<dbReference type="CDD" id="cd05687">
    <property type="entry name" value="S1_RPS1_repeat_ec1_hs1"/>
    <property type="match status" value="1"/>
</dbReference>
<dbReference type="NCBIfam" id="NF005208">
    <property type="entry name" value="PRK06676.1"/>
    <property type="match status" value="1"/>
</dbReference>
<dbReference type="InterPro" id="IPR050437">
    <property type="entry name" value="Ribos_protein_bS1-like"/>
</dbReference>
<dbReference type="InterPro" id="IPR003029">
    <property type="entry name" value="S1_domain"/>
</dbReference>
<dbReference type="Pfam" id="PF00575">
    <property type="entry name" value="S1"/>
    <property type="match status" value="4"/>
</dbReference>
<dbReference type="FunFam" id="2.40.50.140:FF:000051">
    <property type="entry name" value="RNA-binding transcriptional accessory protein"/>
    <property type="match status" value="2"/>
</dbReference>
<dbReference type="GO" id="GO:0006412">
    <property type="term" value="P:translation"/>
    <property type="evidence" value="ECO:0007669"/>
    <property type="project" value="TreeGrafter"/>
</dbReference>
<feature type="domain" description="S1 motif" evidence="5">
    <location>
        <begin position="190"/>
        <end position="258"/>
    </location>
</feature>
<dbReference type="OrthoDB" id="9804077at2"/>
<keyword evidence="2 6" id="KW-0689">Ribosomal protein</keyword>
<dbReference type="GO" id="GO:0003735">
    <property type="term" value="F:structural constituent of ribosome"/>
    <property type="evidence" value="ECO:0007669"/>
    <property type="project" value="TreeGrafter"/>
</dbReference>
<dbReference type="GO" id="GO:0005840">
    <property type="term" value="C:ribosome"/>
    <property type="evidence" value="ECO:0007669"/>
    <property type="project" value="UniProtKB-KW"/>
</dbReference>
<feature type="domain" description="S1 motif" evidence="5">
    <location>
        <begin position="17"/>
        <end position="86"/>
    </location>
</feature>
<evidence type="ECO:0000256" key="3">
    <source>
        <dbReference type="ARBA" id="ARBA00023274"/>
    </source>
</evidence>
<dbReference type="GO" id="GO:1990904">
    <property type="term" value="C:ribonucleoprotein complex"/>
    <property type="evidence" value="ECO:0007669"/>
    <property type="project" value="UniProtKB-KW"/>
</dbReference>
<evidence type="ECO:0000313" key="6">
    <source>
        <dbReference type="EMBL" id="SFV05579.1"/>
    </source>
</evidence>
<dbReference type="PRINTS" id="PR00681">
    <property type="entry name" value="RIBOSOMALS1"/>
</dbReference>
<dbReference type="GO" id="GO:0005737">
    <property type="term" value="C:cytoplasm"/>
    <property type="evidence" value="ECO:0007669"/>
    <property type="project" value="UniProtKB-ARBA"/>
</dbReference>
<comment type="similarity">
    <text evidence="1">Belongs to the bacterial ribosomal protein bS1 family.</text>
</comment>
<evidence type="ECO:0000313" key="7">
    <source>
        <dbReference type="Proteomes" id="UP000183508"/>
    </source>
</evidence>
<feature type="domain" description="S1 motif" evidence="5">
    <location>
        <begin position="104"/>
        <end position="169"/>
    </location>
</feature>
<reference evidence="7" key="1">
    <citation type="submission" date="2016-10" db="EMBL/GenBank/DDBJ databases">
        <authorList>
            <person name="Varghese N."/>
        </authorList>
    </citation>
    <scope>NUCLEOTIDE SEQUENCE [LARGE SCALE GENOMIC DNA]</scope>
    <source>
        <strain evidence="7">DSM 17980</strain>
    </source>
</reference>
<keyword evidence="3" id="KW-0687">Ribonucleoprotein</keyword>
<dbReference type="SUPFAM" id="SSF50249">
    <property type="entry name" value="Nucleic acid-binding proteins"/>
    <property type="match status" value="4"/>
</dbReference>
<feature type="region of interest" description="Disordered" evidence="4">
    <location>
        <begin position="342"/>
        <end position="370"/>
    </location>
</feature>
<evidence type="ECO:0000256" key="1">
    <source>
        <dbReference type="ARBA" id="ARBA00006767"/>
    </source>
</evidence>
<dbReference type="Proteomes" id="UP000183508">
    <property type="component" value="Unassembled WGS sequence"/>
</dbReference>
<proteinExistence type="inferred from homology"/>
<feature type="domain" description="S1 motif" evidence="5">
    <location>
        <begin position="275"/>
        <end position="344"/>
    </location>
</feature>
<dbReference type="InterPro" id="IPR035104">
    <property type="entry name" value="Ribosomal_protein_S1-like"/>
</dbReference>
<evidence type="ECO:0000256" key="2">
    <source>
        <dbReference type="ARBA" id="ARBA00022980"/>
    </source>
</evidence>